<protein>
    <submittedName>
        <fullName evidence="9">Serine/threonine-protein phosphatase 2A regulatory subunit B'' subunit gamma</fullName>
    </submittedName>
</protein>
<evidence type="ECO:0000256" key="7">
    <source>
        <dbReference type="SAM" id="MobiDB-lite"/>
    </source>
</evidence>
<keyword evidence="5" id="KW-0677">Repeat</keyword>
<evidence type="ECO:0000256" key="3">
    <source>
        <dbReference type="ARBA" id="ARBA00022490"/>
    </source>
</evidence>
<sequence>MLASYHHTWLGRHAMKPLGCETPLSWRCATIRINEEMAAAASWAAKLKLHNQKHPPAPKTEEERRKEDERLFEEEYTSLRGEAEKKYEHIPRFYCKVGHMTLVSTGSGLPLYCSVHYVSATSRRPSSSAETEGRCQVRAVFLQRRGSELMDNEELTKLWSILEEKHTPPDLGTDEQMISYTAFLNIKDQVSDKCKPFFTAEVFTKLLRDDPYGRVSVSQLFSYIMRKVWLQQTRIGLSLFDIQGLGYLKESDLENYILELIPTLPQLNCLEESFYSFYVCTAVRKFFFFLDPLRTGKIKIQDILACGFLDDLLEVSPGY</sequence>
<dbReference type="EMBL" id="CASHTH010002385">
    <property type="protein sequence ID" value="CAI8029175.1"/>
    <property type="molecule type" value="Genomic_DNA"/>
</dbReference>
<organism evidence="9 10">
    <name type="scientific">Geodia barretti</name>
    <name type="common">Barrett's horny sponge</name>
    <dbReference type="NCBI Taxonomy" id="519541"/>
    <lineage>
        <taxon>Eukaryota</taxon>
        <taxon>Metazoa</taxon>
        <taxon>Porifera</taxon>
        <taxon>Demospongiae</taxon>
        <taxon>Heteroscleromorpha</taxon>
        <taxon>Tetractinellida</taxon>
        <taxon>Astrophorina</taxon>
        <taxon>Geodiidae</taxon>
        <taxon>Geodia</taxon>
    </lineage>
</organism>
<comment type="subcellular location">
    <subcellularLocation>
        <location evidence="2">Cytoplasm</location>
    </subcellularLocation>
    <subcellularLocation>
        <location evidence="1">Nucleus</location>
    </subcellularLocation>
</comment>
<feature type="domain" description="PP2A regulatory subunit B'' EF-hand" evidence="8">
    <location>
        <begin position="240"/>
        <end position="314"/>
    </location>
</feature>
<name>A0AA35SFK4_GEOBA</name>
<gene>
    <name evidence="9" type="ORF">GBAR_LOCUS16583</name>
</gene>
<dbReference type="GO" id="GO:0035303">
    <property type="term" value="P:regulation of dephosphorylation"/>
    <property type="evidence" value="ECO:0007669"/>
    <property type="project" value="InterPro"/>
</dbReference>
<dbReference type="InterPro" id="IPR041534">
    <property type="entry name" value="EF-hand_13"/>
</dbReference>
<keyword evidence="10" id="KW-1185">Reference proteome</keyword>
<keyword evidence="4" id="KW-0479">Metal-binding</keyword>
<evidence type="ECO:0000313" key="10">
    <source>
        <dbReference type="Proteomes" id="UP001174909"/>
    </source>
</evidence>
<evidence type="ECO:0000256" key="2">
    <source>
        <dbReference type="ARBA" id="ARBA00004496"/>
    </source>
</evidence>
<feature type="compositionally biased region" description="Basic and acidic residues" evidence="7">
    <location>
        <begin position="59"/>
        <end position="69"/>
    </location>
</feature>
<evidence type="ECO:0000256" key="5">
    <source>
        <dbReference type="ARBA" id="ARBA00022737"/>
    </source>
</evidence>
<dbReference type="GO" id="GO:0030865">
    <property type="term" value="P:cortical cytoskeleton organization"/>
    <property type="evidence" value="ECO:0007669"/>
    <property type="project" value="TreeGrafter"/>
</dbReference>
<dbReference type="Proteomes" id="UP001174909">
    <property type="component" value="Unassembled WGS sequence"/>
</dbReference>
<keyword evidence="3" id="KW-0963">Cytoplasm</keyword>
<dbReference type="GO" id="GO:0005819">
    <property type="term" value="C:spindle"/>
    <property type="evidence" value="ECO:0007669"/>
    <property type="project" value="TreeGrafter"/>
</dbReference>
<keyword evidence="6" id="KW-0539">Nucleus</keyword>
<dbReference type="Gene3D" id="1.10.238.220">
    <property type="match status" value="1"/>
</dbReference>
<evidence type="ECO:0000313" key="9">
    <source>
        <dbReference type="EMBL" id="CAI8029175.1"/>
    </source>
</evidence>
<reference evidence="9" key="1">
    <citation type="submission" date="2023-03" db="EMBL/GenBank/DDBJ databases">
        <authorList>
            <person name="Steffen K."/>
            <person name="Cardenas P."/>
        </authorList>
    </citation>
    <scope>NUCLEOTIDE SEQUENCE</scope>
</reference>
<accession>A0AA35SFK4</accession>
<dbReference type="GO" id="GO:0005634">
    <property type="term" value="C:nucleus"/>
    <property type="evidence" value="ECO:0007669"/>
    <property type="project" value="UniProtKB-SubCell"/>
</dbReference>
<comment type="caution">
    <text evidence="9">The sequence shown here is derived from an EMBL/GenBank/DDBJ whole genome shotgun (WGS) entry which is preliminary data.</text>
</comment>
<feature type="region of interest" description="Disordered" evidence="7">
    <location>
        <begin position="50"/>
        <end position="69"/>
    </location>
</feature>
<dbReference type="PANTHER" id="PTHR12085">
    <property type="entry name" value="SERINE/THREONINE-PROTEIN PHOSPHATASE 2A REGULATORY SUBUNIT B'' SUBUNIT GAMMA"/>
    <property type="match status" value="1"/>
</dbReference>
<dbReference type="AlphaFoldDB" id="A0AA35SFK4"/>
<evidence type="ECO:0000256" key="4">
    <source>
        <dbReference type="ARBA" id="ARBA00022723"/>
    </source>
</evidence>
<dbReference type="GO" id="GO:0005737">
    <property type="term" value="C:cytoplasm"/>
    <property type="evidence" value="ECO:0007669"/>
    <property type="project" value="UniProtKB-SubCell"/>
</dbReference>
<evidence type="ECO:0000256" key="1">
    <source>
        <dbReference type="ARBA" id="ARBA00004123"/>
    </source>
</evidence>
<dbReference type="GO" id="GO:0005813">
    <property type="term" value="C:centrosome"/>
    <property type="evidence" value="ECO:0007669"/>
    <property type="project" value="TreeGrafter"/>
</dbReference>
<dbReference type="InterPro" id="IPR039865">
    <property type="entry name" value="PPP2R3C"/>
</dbReference>
<dbReference type="PANTHER" id="PTHR12085:SF3">
    <property type="entry name" value="SERINE_THREONINE-PROTEIN PHOSPHATASE 2A REGULATORY SUBUNIT B'' SUBUNIT GAMMA"/>
    <property type="match status" value="1"/>
</dbReference>
<evidence type="ECO:0000259" key="8">
    <source>
        <dbReference type="Pfam" id="PF17958"/>
    </source>
</evidence>
<evidence type="ECO:0000256" key="6">
    <source>
        <dbReference type="ARBA" id="ARBA00023242"/>
    </source>
</evidence>
<dbReference type="Pfam" id="PF17958">
    <property type="entry name" value="EF-hand_13"/>
    <property type="match status" value="1"/>
</dbReference>
<proteinExistence type="predicted"/>
<dbReference type="GO" id="GO:0046872">
    <property type="term" value="F:metal ion binding"/>
    <property type="evidence" value="ECO:0007669"/>
    <property type="project" value="UniProtKB-KW"/>
</dbReference>
<dbReference type="GO" id="GO:0000226">
    <property type="term" value="P:microtubule cytoskeleton organization"/>
    <property type="evidence" value="ECO:0007669"/>
    <property type="project" value="TreeGrafter"/>
</dbReference>